<dbReference type="OrthoDB" id="20872at2759"/>
<organism evidence="1 2">
    <name type="scientific">Polyplosphaeria fusca</name>
    <dbReference type="NCBI Taxonomy" id="682080"/>
    <lineage>
        <taxon>Eukaryota</taxon>
        <taxon>Fungi</taxon>
        <taxon>Dikarya</taxon>
        <taxon>Ascomycota</taxon>
        <taxon>Pezizomycotina</taxon>
        <taxon>Dothideomycetes</taxon>
        <taxon>Pleosporomycetidae</taxon>
        <taxon>Pleosporales</taxon>
        <taxon>Tetraplosphaeriaceae</taxon>
        <taxon>Polyplosphaeria</taxon>
    </lineage>
</organism>
<sequence length="92" mass="9898">MVDRACYKMLIIGLSGTGKAQVALQFAYTVKESWPEISLFWVVALSMESFEQECAEVVRWLGMPQAASGEDDATAQAASGHGVGWEIATGGR</sequence>
<proteinExistence type="predicted"/>
<dbReference type="EMBL" id="ML996331">
    <property type="protein sequence ID" value="KAF2727466.1"/>
    <property type="molecule type" value="Genomic_DNA"/>
</dbReference>
<accession>A0A9P4QMC7</accession>
<keyword evidence="2" id="KW-1185">Reference proteome</keyword>
<dbReference type="Proteomes" id="UP000799444">
    <property type="component" value="Unassembled WGS sequence"/>
</dbReference>
<comment type="caution">
    <text evidence="1">The sequence shown here is derived from an EMBL/GenBank/DDBJ whole genome shotgun (WGS) entry which is preliminary data.</text>
</comment>
<evidence type="ECO:0000313" key="1">
    <source>
        <dbReference type="EMBL" id="KAF2727466.1"/>
    </source>
</evidence>
<name>A0A9P4QMC7_9PLEO</name>
<dbReference type="AlphaFoldDB" id="A0A9P4QMC7"/>
<evidence type="ECO:0000313" key="2">
    <source>
        <dbReference type="Proteomes" id="UP000799444"/>
    </source>
</evidence>
<gene>
    <name evidence="1" type="ORF">EJ04DRAFT_137495</name>
</gene>
<protein>
    <submittedName>
        <fullName evidence="1">Uncharacterized protein</fullName>
    </submittedName>
</protein>
<reference evidence="1" key="1">
    <citation type="journal article" date="2020" name="Stud. Mycol.">
        <title>101 Dothideomycetes genomes: a test case for predicting lifestyles and emergence of pathogens.</title>
        <authorList>
            <person name="Haridas S."/>
            <person name="Albert R."/>
            <person name="Binder M."/>
            <person name="Bloem J."/>
            <person name="Labutti K."/>
            <person name="Salamov A."/>
            <person name="Andreopoulos B."/>
            <person name="Baker S."/>
            <person name="Barry K."/>
            <person name="Bills G."/>
            <person name="Bluhm B."/>
            <person name="Cannon C."/>
            <person name="Castanera R."/>
            <person name="Culley D."/>
            <person name="Daum C."/>
            <person name="Ezra D."/>
            <person name="Gonzalez J."/>
            <person name="Henrissat B."/>
            <person name="Kuo A."/>
            <person name="Liang C."/>
            <person name="Lipzen A."/>
            <person name="Lutzoni F."/>
            <person name="Magnuson J."/>
            <person name="Mondo S."/>
            <person name="Nolan M."/>
            <person name="Ohm R."/>
            <person name="Pangilinan J."/>
            <person name="Park H.-J."/>
            <person name="Ramirez L."/>
            <person name="Alfaro M."/>
            <person name="Sun H."/>
            <person name="Tritt A."/>
            <person name="Yoshinaga Y."/>
            <person name="Zwiers L.-H."/>
            <person name="Turgeon B."/>
            <person name="Goodwin S."/>
            <person name="Spatafora J."/>
            <person name="Crous P."/>
            <person name="Grigoriev I."/>
        </authorList>
    </citation>
    <scope>NUCLEOTIDE SEQUENCE</scope>
    <source>
        <strain evidence="1">CBS 125425</strain>
    </source>
</reference>